<feature type="transmembrane region" description="Helical" evidence="1">
    <location>
        <begin position="156"/>
        <end position="174"/>
    </location>
</feature>
<evidence type="ECO:0000256" key="1">
    <source>
        <dbReference type="SAM" id="Phobius"/>
    </source>
</evidence>
<feature type="transmembrane region" description="Helical" evidence="1">
    <location>
        <begin position="12"/>
        <end position="32"/>
    </location>
</feature>
<proteinExistence type="predicted"/>
<feature type="transmembrane region" description="Helical" evidence="1">
    <location>
        <begin position="38"/>
        <end position="60"/>
    </location>
</feature>
<keyword evidence="3" id="KW-1185">Reference proteome</keyword>
<feature type="transmembrane region" description="Helical" evidence="1">
    <location>
        <begin position="109"/>
        <end position="135"/>
    </location>
</feature>
<keyword evidence="1" id="KW-0472">Membrane</keyword>
<gene>
    <name evidence="2" type="ORF">KYK14_13730</name>
</gene>
<evidence type="ECO:0000313" key="2">
    <source>
        <dbReference type="EMBL" id="MBW3129617.1"/>
    </source>
</evidence>
<protein>
    <recommendedName>
        <fullName evidence="4">DUF624 domain-containing protein</fullName>
    </recommendedName>
</protein>
<dbReference type="RefSeq" id="WP_219159551.1">
    <property type="nucleotide sequence ID" value="NZ_JAHWGL010000058.1"/>
</dbReference>
<evidence type="ECO:0000313" key="3">
    <source>
        <dbReference type="Proteomes" id="UP000826188"/>
    </source>
</evidence>
<keyword evidence="1" id="KW-0812">Transmembrane</keyword>
<dbReference type="Proteomes" id="UP000826188">
    <property type="component" value="Unassembled WGS sequence"/>
</dbReference>
<sequence length="218" mass="24740">MKPLFSIRQKVVLCSIVVLPLLYMLFLLATLPSTQYQHIPWIFLLPITVALTQILTDFRLIGAQLVHIERFIGNRSLRKSHGVIIAFLSLHFCYYLYNTTHPDTISPQWVATVIAVFMALIGNYQVALGQPNYLLLTFNTPFMQHYGDLVTRSYRLAGRLLFASGLLVMLPIWILPATYALFLVVSLILGAYLLAVLLFGWQCGQRWVQLKVAAEGQL</sequence>
<comment type="caution">
    <text evidence="2">The sequence shown here is derived from an EMBL/GenBank/DDBJ whole genome shotgun (WGS) entry which is preliminary data.</text>
</comment>
<feature type="transmembrane region" description="Helical" evidence="1">
    <location>
        <begin position="180"/>
        <end position="201"/>
    </location>
</feature>
<accession>A0ABS6X2A1</accession>
<keyword evidence="1" id="KW-1133">Transmembrane helix</keyword>
<evidence type="ECO:0008006" key="4">
    <source>
        <dbReference type="Google" id="ProtNLM"/>
    </source>
</evidence>
<feature type="transmembrane region" description="Helical" evidence="1">
    <location>
        <begin position="81"/>
        <end position="97"/>
    </location>
</feature>
<reference evidence="2 3" key="1">
    <citation type="submission" date="2021-07" db="EMBL/GenBank/DDBJ databases">
        <title>Hymenobacter profundi sp. nov., isolated from deep-sea water.</title>
        <authorList>
            <person name="Kim M.K."/>
        </authorList>
    </citation>
    <scope>NUCLEOTIDE SEQUENCE [LARGE SCALE GENOMIC DNA]</scope>
    <source>
        <strain evidence="2 3">M2</strain>
    </source>
</reference>
<dbReference type="EMBL" id="JAHWGL010000058">
    <property type="protein sequence ID" value="MBW3129617.1"/>
    <property type="molecule type" value="Genomic_DNA"/>
</dbReference>
<name>A0ABS6X2A1_9BACT</name>
<organism evidence="2 3">
    <name type="scientific">Hymenobacter profundi</name>
    <dbReference type="NCBI Taxonomy" id="1982110"/>
    <lineage>
        <taxon>Bacteria</taxon>
        <taxon>Pseudomonadati</taxon>
        <taxon>Bacteroidota</taxon>
        <taxon>Cytophagia</taxon>
        <taxon>Cytophagales</taxon>
        <taxon>Hymenobacteraceae</taxon>
        <taxon>Hymenobacter</taxon>
    </lineage>
</organism>